<dbReference type="Gene3D" id="2.40.70.10">
    <property type="entry name" value="Acid Proteases"/>
    <property type="match status" value="1"/>
</dbReference>
<dbReference type="PANTHER" id="PTHR33067:SF35">
    <property type="entry name" value="ASPARTIC PEPTIDASE DDI1-TYPE DOMAIN-CONTAINING PROTEIN"/>
    <property type="match status" value="1"/>
</dbReference>
<evidence type="ECO:0000313" key="4">
    <source>
        <dbReference type="Proteomes" id="UP000008827"/>
    </source>
</evidence>
<keyword evidence="4" id="KW-1185">Reference proteome</keyword>
<reference evidence="3" key="2">
    <citation type="submission" date="2018-02" db="UniProtKB">
        <authorList>
            <consortium name="EnsemblPlants"/>
        </authorList>
    </citation>
    <scope>IDENTIFICATION</scope>
    <source>
        <strain evidence="3">Williams 82</strain>
    </source>
</reference>
<sequence>MLKKTSKRRKVFFLKVVDDVLIEKDQASMKVEVPTDENPMANKEDENEVLKPPQASVPFPQRLKNKSEDGQFDRFFEMLKRVHINIPFVEAISQMPKYAKYLIEIISNKGKLTNFATIGLNEECSGIVLRKLPPKIKDSGIFLIPCIIKNMQINRVLCDFGANINLIPYSVYKKLGLQEPQPHILEWMRNQRRYPI</sequence>
<evidence type="ECO:0000313" key="3">
    <source>
        <dbReference type="EnsemblPlants" id="KRH72094"/>
    </source>
</evidence>
<dbReference type="InterPro" id="IPR021109">
    <property type="entry name" value="Peptidase_aspartic_dom_sf"/>
</dbReference>
<name>A0A0R0KYI9_SOYBN</name>
<dbReference type="OMA" id="PMANKED"/>
<dbReference type="Proteomes" id="UP000008827">
    <property type="component" value="Chromosome 2"/>
</dbReference>
<dbReference type="AlphaFoldDB" id="A0A0R0KYI9"/>
<proteinExistence type="predicted"/>
<dbReference type="EnsemblPlants" id="KRH72094">
    <property type="protein sequence ID" value="KRH72094"/>
    <property type="gene ID" value="GLYMA_02G191300"/>
</dbReference>
<reference evidence="2 3" key="1">
    <citation type="journal article" date="2010" name="Nature">
        <title>Genome sequence of the palaeopolyploid soybean.</title>
        <authorList>
            <person name="Schmutz J."/>
            <person name="Cannon S.B."/>
            <person name="Schlueter J."/>
            <person name="Ma J."/>
            <person name="Mitros T."/>
            <person name="Nelson W."/>
            <person name="Hyten D.L."/>
            <person name="Song Q."/>
            <person name="Thelen J.J."/>
            <person name="Cheng J."/>
            <person name="Xu D."/>
            <person name="Hellsten U."/>
            <person name="May G.D."/>
            <person name="Yu Y."/>
            <person name="Sakurai T."/>
            <person name="Umezawa T."/>
            <person name="Bhattacharyya M.K."/>
            <person name="Sandhu D."/>
            <person name="Valliyodan B."/>
            <person name="Lindquist E."/>
            <person name="Peto M."/>
            <person name="Grant D."/>
            <person name="Shu S."/>
            <person name="Goodstein D."/>
            <person name="Barry K."/>
            <person name="Futrell-Griggs M."/>
            <person name="Abernathy B."/>
            <person name="Du J."/>
            <person name="Tian Z."/>
            <person name="Zhu L."/>
            <person name="Gill N."/>
            <person name="Joshi T."/>
            <person name="Libault M."/>
            <person name="Sethuraman A."/>
            <person name="Zhang X.-C."/>
            <person name="Shinozaki K."/>
            <person name="Nguyen H.T."/>
            <person name="Wing R.A."/>
            <person name="Cregan P."/>
            <person name="Specht J."/>
            <person name="Grimwood J."/>
            <person name="Rokhsar D."/>
            <person name="Stacey G."/>
            <person name="Shoemaker R.C."/>
            <person name="Jackson S.A."/>
        </authorList>
    </citation>
    <scope>NUCLEOTIDE SEQUENCE</scope>
    <source>
        <strain evidence="3">cv. Williams 82</strain>
        <tissue evidence="2">Callus</tissue>
    </source>
</reference>
<dbReference type="Gramene" id="KRH72094">
    <property type="protein sequence ID" value="KRH72094"/>
    <property type="gene ID" value="GLYMA_02G191300"/>
</dbReference>
<dbReference type="EMBL" id="CM000835">
    <property type="protein sequence ID" value="KRH72094.1"/>
    <property type="molecule type" value="Genomic_DNA"/>
</dbReference>
<protein>
    <recommendedName>
        <fullName evidence="5">Aspartic peptidase DDI1-type domain-containing protein</fullName>
    </recommendedName>
</protein>
<feature type="region of interest" description="Disordered" evidence="1">
    <location>
        <begin position="33"/>
        <end position="57"/>
    </location>
</feature>
<gene>
    <name evidence="2" type="ORF">GLYMA_02G191300</name>
</gene>
<evidence type="ECO:0000313" key="2">
    <source>
        <dbReference type="EMBL" id="KRH72094.1"/>
    </source>
</evidence>
<accession>A0A0R0KYI9</accession>
<reference evidence="2" key="3">
    <citation type="submission" date="2018-07" db="EMBL/GenBank/DDBJ databases">
        <title>WGS assembly of Glycine max.</title>
        <authorList>
            <person name="Schmutz J."/>
            <person name="Cannon S."/>
            <person name="Schlueter J."/>
            <person name="Ma J."/>
            <person name="Mitros T."/>
            <person name="Nelson W."/>
            <person name="Hyten D."/>
            <person name="Song Q."/>
            <person name="Thelen J."/>
            <person name="Cheng J."/>
            <person name="Xu D."/>
            <person name="Hellsten U."/>
            <person name="May G."/>
            <person name="Yu Y."/>
            <person name="Sakurai T."/>
            <person name="Umezawa T."/>
            <person name="Bhattacharyya M."/>
            <person name="Sandhu D."/>
            <person name="Valliyodan B."/>
            <person name="Lindquist E."/>
            <person name="Peto M."/>
            <person name="Grant D."/>
            <person name="Shu S."/>
            <person name="Goodstein D."/>
            <person name="Barry K."/>
            <person name="Futrell-Griggs M."/>
            <person name="Abernathy B."/>
            <person name="Du J."/>
            <person name="Tian Z."/>
            <person name="Zhu L."/>
            <person name="Gill N."/>
            <person name="Joshi T."/>
            <person name="Libault M."/>
            <person name="Sethuraman A."/>
            <person name="Zhang X."/>
            <person name="Shinozaki K."/>
            <person name="Nguyen H."/>
            <person name="Wing R."/>
            <person name="Cregan P."/>
            <person name="Specht J."/>
            <person name="Grimwood J."/>
            <person name="Rokhsar D."/>
            <person name="Stacey G."/>
            <person name="Shoemaker R."/>
            <person name="Jackson S."/>
        </authorList>
    </citation>
    <scope>NUCLEOTIDE SEQUENCE</scope>
    <source>
        <tissue evidence="2">Callus</tissue>
    </source>
</reference>
<evidence type="ECO:0000256" key="1">
    <source>
        <dbReference type="SAM" id="MobiDB-lite"/>
    </source>
</evidence>
<evidence type="ECO:0008006" key="5">
    <source>
        <dbReference type="Google" id="ProtNLM"/>
    </source>
</evidence>
<dbReference type="PANTHER" id="PTHR33067">
    <property type="entry name" value="RNA-DIRECTED DNA POLYMERASE-RELATED"/>
    <property type="match status" value="1"/>
</dbReference>
<dbReference type="InParanoid" id="A0A0R0KYI9"/>
<organism evidence="2">
    <name type="scientific">Glycine max</name>
    <name type="common">Soybean</name>
    <name type="synonym">Glycine hispida</name>
    <dbReference type="NCBI Taxonomy" id="3847"/>
    <lineage>
        <taxon>Eukaryota</taxon>
        <taxon>Viridiplantae</taxon>
        <taxon>Streptophyta</taxon>
        <taxon>Embryophyta</taxon>
        <taxon>Tracheophyta</taxon>
        <taxon>Spermatophyta</taxon>
        <taxon>Magnoliopsida</taxon>
        <taxon>eudicotyledons</taxon>
        <taxon>Gunneridae</taxon>
        <taxon>Pentapetalae</taxon>
        <taxon>rosids</taxon>
        <taxon>fabids</taxon>
        <taxon>Fabales</taxon>
        <taxon>Fabaceae</taxon>
        <taxon>Papilionoideae</taxon>
        <taxon>50 kb inversion clade</taxon>
        <taxon>NPAAA clade</taxon>
        <taxon>indigoferoid/millettioid clade</taxon>
        <taxon>Phaseoleae</taxon>
        <taxon>Glycine</taxon>
        <taxon>Glycine subgen. Soja</taxon>
    </lineage>
</organism>